<accession>A0A6A6SSU9</accession>
<dbReference type="InterPro" id="IPR051164">
    <property type="entry name" value="NmrA-like_oxidored"/>
</dbReference>
<dbReference type="GO" id="GO:0005634">
    <property type="term" value="C:nucleus"/>
    <property type="evidence" value="ECO:0007669"/>
    <property type="project" value="TreeGrafter"/>
</dbReference>
<name>A0A6A6SSU9_9PLEO</name>
<dbReference type="PANTHER" id="PTHR42748">
    <property type="entry name" value="NITROGEN METABOLITE REPRESSION PROTEIN NMRA FAMILY MEMBER"/>
    <property type="match status" value="1"/>
</dbReference>
<dbReference type="AlphaFoldDB" id="A0A6A6SSU9"/>
<dbReference type="Proteomes" id="UP000799324">
    <property type="component" value="Unassembled WGS sequence"/>
</dbReference>
<keyword evidence="2" id="KW-0521">NADP</keyword>
<dbReference type="SUPFAM" id="SSF51735">
    <property type="entry name" value="NAD(P)-binding Rossmann-fold domains"/>
    <property type="match status" value="1"/>
</dbReference>
<dbReference type="EMBL" id="MU004484">
    <property type="protein sequence ID" value="KAF2649643.1"/>
    <property type="molecule type" value="Genomic_DNA"/>
</dbReference>
<dbReference type="Pfam" id="PF05368">
    <property type="entry name" value="NmrA"/>
    <property type="match status" value="1"/>
</dbReference>
<evidence type="ECO:0000313" key="5">
    <source>
        <dbReference type="Proteomes" id="UP000799324"/>
    </source>
</evidence>
<dbReference type="InterPro" id="IPR036291">
    <property type="entry name" value="NAD(P)-bd_dom_sf"/>
</dbReference>
<reference evidence="4" key="1">
    <citation type="journal article" date="2020" name="Stud. Mycol.">
        <title>101 Dothideomycetes genomes: a test case for predicting lifestyles and emergence of pathogens.</title>
        <authorList>
            <person name="Haridas S."/>
            <person name="Albert R."/>
            <person name="Binder M."/>
            <person name="Bloem J."/>
            <person name="Labutti K."/>
            <person name="Salamov A."/>
            <person name="Andreopoulos B."/>
            <person name="Baker S."/>
            <person name="Barry K."/>
            <person name="Bills G."/>
            <person name="Bluhm B."/>
            <person name="Cannon C."/>
            <person name="Castanera R."/>
            <person name="Culley D."/>
            <person name="Daum C."/>
            <person name="Ezra D."/>
            <person name="Gonzalez J."/>
            <person name="Henrissat B."/>
            <person name="Kuo A."/>
            <person name="Liang C."/>
            <person name="Lipzen A."/>
            <person name="Lutzoni F."/>
            <person name="Magnuson J."/>
            <person name="Mondo S."/>
            <person name="Nolan M."/>
            <person name="Ohm R."/>
            <person name="Pangilinan J."/>
            <person name="Park H.-J."/>
            <person name="Ramirez L."/>
            <person name="Alfaro M."/>
            <person name="Sun H."/>
            <person name="Tritt A."/>
            <person name="Yoshinaga Y."/>
            <person name="Zwiers L.-H."/>
            <person name="Turgeon B."/>
            <person name="Goodwin S."/>
            <person name="Spatafora J."/>
            <person name="Crous P."/>
            <person name="Grigoriev I."/>
        </authorList>
    </citation>
    <scope>NUCLEOTIDE SEQUENCE</scope>
    <source>
        <strain evidence="4">CBS 122681</strain>
    </source>
</reference>
<gene>
    <name evidence="4" type="ORF">K491DRAFT_668578</name>
</gene>
<evidence type="ECO:0000256" key="1">
    <source>
        <dbReference type="ARBA" id="ARBA00006328"/>
    </source>
</evidence>
<dbReference type="Gene3D" id="3.90.25.10">
    <property type="entry name" value="UDP-galactose 4-epimerase, domain 1"/>
    <property type="match status" value="1"/>
</dbReference>
<comment type="similarity">
    <text evidence="1">Belongs to the NmrA-type oxidoreductase family.</text>
</comment>
<proteinExistence type="inferred from homology"/>
<evidence type="ECO:0000256" key="2">
    <source>
        <dbReference type="ARBA" id="ARBA00022857"/>
    </source>
</evidence>
<dbReference type="OrthoDB" id="300709at2759"/>
<protein>
    <submittedName>
        <fullName evidence="4">NAD(P)-binding protein</fullName>
    </submittedName>
</protein>
<evidence type="ECO:0000313" key="4">
    <source>
        <dbReference type="EMBL" id="KAF2649643.1"/>
    </source>
</evidence>
<dbReference type="InterPro" id="IPR008030">
    <property type="entry name" value="NmrA-like"/>
</dbReference>
<feature type="domain" description="NmrA-like" evidence="3">
    <location>
        <begin position="6"/>
        <end position="251"/>
    </location>
</feature>
<keyword evidence="5" id="KW-1185">Reference proteome</keyword>
<dbReference type="Gene3D" id="3.40.50.720">
    <property type="entry name" value="NAD(P)-binding Rossmann-like Domain"/>
    <property type="match status" value="1"/>
</dbReference>
<organism evidence="4 5">
    <name type="scientific">Lophiostoma macrostomum CBS 122681</name>
    <dbReference type="NCBI Taxonomy" id="1314788"/>
    <lineage>
        <taxon>Eukaryota</taxon>
        <taxon>Fungi</taxon>
        <taxon>Dikarya</taxon>
        <taxon>Ascomycota</taxon>
        <taxon>Pezizomycotina</taxon>
        <taxon>Dothideomycetes</taxon>
        <taxon>Pleosporomycetidae</taxon>
        <taxon>Pleosporales</taxon>
        <taxon>Lophiostomataceae</taxon>
        <taxon>Lophiostoma</taxon>
    </lineage>
</organism>
<evidence type="ECO:0000259" key="3">
    <source>
        <dbReference type="Pfam" id="PF05368"/>
    </source>
</evidence>
<sequence length="343" mass="37634">MALPIIAVVGATGAQGAGVVSAFTAPGKSGNYHIRALTSNTTTPAAEKLKALSDVSVKSVDLNSIESVLDAFRDASYIFANTIFHPETFMSQGPKAAQEREEGQGLNIVRAAAQTPSLKHLVWSGLPDAYKISKGAFDIPHFQSKIPAEQFIWSKESGLSERSTVLHVGLYGSNPQRPLWQGVHVPVAKKLLITVPFPPEGELHFIGDETINPGLFTRSIIEQPEKTIGRVVLGSAELISCQRWIEILTEVFKERGQDFEAGYLECTYSSFVTFWGPSGKEIGDMLQYWAKMDPADSWQDYRGFPVLTAADLGVEKELRSTKDRLLGMNEEEFDLISRASSIK</sequence>
<dbReference type="PANTHER" id="PTHR42748:SF28">
    <property type="entry name" value="NMRA-LIKE DOMAIN-CONTAINING PROTEIN"/>
    <property type="match status" value="1"/>
</dbReference>